<reference evidence="2" key="1">
    <citation type="journal article" date="2022" name="Mol. Ecol. Resour.">
        <title>The genomes of chicory, endive, great burdock and yacon provide insights into Asteraceae palaeo-polyploidization history and plant inulin production.</title>
        <authorList>
            <person name="Fan W."/>
            <person name="Wang S."/>
            <person name="Wang H."/>
            <person name="Wang A."/>
            <person name="Jiang F."/>
            <person name="Liu H."/>
            <person name="Zhao H."/>
            <person name="Xu D."/>
            <person name="Zhang Y."/>
        </authorList>
    </citation>
    <scope>NUCLEOTIDE SEQUENCE [LARGE SCALE GENOMIC DNA]</scope>
    <source>
        <strain evidence="2">cv. Niubang</strain>
    </source>
</reference>
<name>A0ACB9BDW5_ARCLA</name>
<proteinExistence type="predicted"/>
<comment type="caution">
    <text evidence="1">The sequence shown here is derived from an EMBL/GenBank/DDBJ whole genome shotgun (WGS) entry which is preliminary data.</text>
</comment>
<evidence type="ECO:0000313" key="2">
    <source>
        <dbReference type="Proteomes" id="UP001055879"/>
    </source>
</evidence>
<organism evidence="1 2">
    <name type="scientific">Arctium lappa</name>
    <name type="common">Greater burdock</name>
    <name type="synonym">Lappa major</name>
    <dbReference type="NCBI Taxonomy" id="4217"/>
    <lineage>
        <taxon>Eukaryota</taxon>
        <taxon>Viridiplantae</taxon>
        <taxon>Streptophyta</taxon>
        <taxon>Embryophyta</taxon>
        <taxon>Tracheophyta</taxon>
        <taxon>Spermatophyta</taxon>
        <taxon>Magnoliopsida</taxon>
        <taxon>eudicotyledons</taxon>
        <taxon>Gunneridae</taxon>
        <taxon>Pentapetalae</taxon>
        <taxon>asterids</taxon>
        <taxon>campanulids</taxon>
        <taxon>Asterales</taxon>
        <taxon>Asteraceae</taxon>
        <taxon>Carduoideae</taxon>
        <taxon>Cardueae</taxon>
        <taxon>Arctiinae</taxon>
        <taxon>Arctium</taxon>
    </lineage>
</organism>
<evidence type="ECO:0000313" key="1">
    <source>
        <dbReference type="EMBL" id="KAI3720150.1"/>
    </source>
</evidence>
<reference evidence="1 2" key="2">
    <citation type="journal article" date="2022" name="Mol. Ecol. Resour.">
        <title>The genomes of chicory, endive, great burdock and yacon provide insights into Asteraceae paleo-polyploidization history and plant inulin production.</title>
        <authorList>
            <person name="Fan W."/>
            <person name="Wang S."/>
            <person name="Wang H."/>
            <person name="Wang A."/>
            <person name="Jiang F."/>
            <person name="Liu H."/>
            <person name="Zhao H."/>
            <person name="Xu D."/>
            <person name="Zhang Y."/>
        </authorList>
    </citation>
    <scope>NUCLEOTIDE SEQUENCE [LARGE SCALE GENOMIC DNA]</scope>
    <source>
        <strain evidence="2">cv. Niubang</strain>
    </source>
</reference>
<sequence length="131" mass="15038">MALEWIVIGYAAGAEATMVLLLTLPGLGPLRKGLVAVIRNLLKPFLSVVPFGVFLFMDIYWKYENRPTCESSESCTPTDQLRDQKYIMKTQRNILLIVSALVFYWLLYSVTHMLITIEILNARIEKLKNRD</sequence>
<dbReference type="EMBL" id="CM042052">
    <property type="protein sequence ID" value="KAI3720150.1"/>
    <property type="molecule type" value="Genomic_DNA"/>
</dbReference>
<keyword evidence="2" id="KW-1185">Reference proteome</keyword>
<accession>A0ACB9BDW5</accession>
<gene>
    <name evidence="1" type="ORF">L6452_21061</name>
</gene>
<protein>
    <submittedName>
        <fullName evidence="1">Uncharacterized protein</fullName>
    </submittedName>
</protein>
<dbReference type="Proteomes" id="UP001055879">
    <property type="component" value="Linkage Group LG06"/>
</dbReference>